<dbReference type="HOGENOM" id="CLU_507434_0_0_1"/>
<evidence type="ECO:0000256" key="1">
    <source>
        <dbReference type="ARBA" id="ARBA00004141"/>
    </source>
</evidence>
<reference evidence="7 9" key="2">
    <citation type="journal article" date="2013" name="Nature">
        <title>Insights into bilaterian evolution from three spiralian genomes.</title>
        <authorList>
            <person name="Simakov O."/>
            <person name="Marletaz F."/>
            <person name="Cho S.J."/>
            <person name="Edsinger-Gonzales E."/>
            <person name="Havlak P."/>
            <person name="Hellsten U."/>
            <person name="Kuo D.H."/>
            <person name="Larsson T."/>
            <person name="Lv J."/>
            <person name="Arendt D."/>
            <person name="Savage R."/>
            <person name="Osoegawa K."/>
            <person name="de Jong P."/>
            <person name="Grimwood J."/>
            <person name="Chapman J.A."/>
            <person name="Shapiro H."/>
            <person name="Aerts A."/>
            <person name="Otillar R.P."/>
            <person name="Terry A.Y."/>
            <person name="Boore J.L."/>
            <person name="Grigoriev I.V."/>
            <person name="Lindberg D.R."/>
            <person name="Seaver E.C."/>
            <person name="Weisblat D.A."/>
            <person name="Putnam N.H."/>
            <person name="Rokhsar D.S."/>
        </authorList>
    </citation>
    <scope>NUCLEOTIDE SEQUENCE</scope>
</reference>
<organism evidence="8 9">
    <name type="scientific">Helobdella robusta</name>
    <name type="common">Californian leech</name>
    <dbReference type="NCBI Taxonomy" id="6412"/>
    <lineage>
        <taxon>Eukaryota</taxon>
        <taxon>Metazoa</taxon>
        <taxon>Spiralia</taxon>
        <taxon>Lophotrochozoa</taxon>
        <taxon>Annelida</taxon>
        <taxon>Clitellata</taxon>
        <taxon>Hirudinea</taxon>
        <taxon>Rhynchobdellida</taxon>
        <taxon>Glossiphoniidae</taxon>
        <taxon>Helobdella</taxon>
    </lineage>
</organism>
<evidence type="ECO:0000256" key="4">
    <source>
        <dbReference type="ARBA" id="ARBA00023136"/>
    </source>
</evidence>
<dbReference type="Pfam" id="PF15795">
    <property type="entry name" value="Spec3"/>
    <property type="match status" value="1"/>
</dbReference>
<dbReference type="AlphaFoldDB" id="T1F511"/>
<reference evidence="9" key="1">
    <citation type="submission" date="2012-12" db="EMBL/GenBank/DDBJ databases">
        <authorList>
            <person name="Hellsten U."/>
            <person name="Grimwood J."/>
            <person name="Chapman J.A."/>
            <person name="Shapiro H."/>
            <person name="Aerts A."/>
            <person name="Otillar R.P."/>
            <person name="Terry A.Y."/>
            <person name="Boore J.L."/>
            <person name="Simakov O."/>
            <person name="Marletaz F."/>
            <person name="Cho S.-J."/>
            <person name="Edsinger-Gonzales E."/>
            <person name="Havlak P."/>
            <person name="Kuo D.-H."/>
            <person name="Larsson T."/>
            <person name="Lv J."/>
            <person name="Arendt D."/>
            <person name="Savage R."/>
            <person name="Osoegawa K."/>
            <person name="de Jong P."/>
            <person name="Lindberg D.R."/>
            <person name="Seaver E.C."/>
            <person name="Weisblat D.A."/>
            <person name="Putnam N.H."/>
            <person name="Grigoriev I.V."/>
            <person name="Rokhsar D.S."/>
        </authorList>
    </citation>
    <scope>NUCLEOTIDE SEQUENCE</scope>
</reference>
<dbReference type="EMBL" id="AMQM01004049">
    <property type="status" value="NOT_ANNOTATED_CDS"/>
    <property type="molecule type" value="Genomic_DNA"/>
</dbReference>
<keyword evidence="4 6" id="KW-0472">Membrane</keyword>
<evidence type="ECO:0000256" key="3">
    <source>
        <dbReference type="ARBA" id="ARBA00022989"/>
    </source>
</evidence>
<feature type="compositionally biased region" description="Basic residues" evidence="5">
    <location>
        <begin position="74"/>
        <end position="83"/>
    </location>
</feature>
<dbReference type="CTD" id="20203910"/>
<gene>
    <name evidence="8" type="primary">20203910</name>
    <name evidence="7" type="ORF">HELRODRAFT_172102</name>
</gene>
<dbReference type="PANTHER" id="PTHR21676:SF6">
    <property type="entry name" value="PROTEIN STUM"/>
    <property type="match status" value="1"/>
</dbReference>
<dbReference type="eggNOG" id="ENOG502S270">
    <property type="taxonomic scope" value="Eukaryota"/>
</dbReference>
<keyword evidence="9" id="KW-1185">Reference proteome</keyword>
<dbReference type="InterPro" id="IPR026673">
    <property type="entry name" value="SPEC3/Stum"/>
</dbReference>
<dbReference type="GeneID" id="20203910"/>
<evidence type="ECO:0000256" key="5">
    <source>
        <dbReference type="SAM" id="MobiDB-lite"/>
    </source>
</evidence>
<feature type="region of interest" description="Disordered" evidence="5">
    <location>
        <begin position="368"/>
        <end position="415"/>
    </location>
</feature>
<evidence type="ECO:0000256" key="2">
    <source>
        <dbReference type="ARBA" id="ARBA00022692"/>
    </source>
</evidence>
<feature type="compositionally biased region" description="Polar residues" evidence="5">
    <location>
        <begin position="492"/>
        <end position="502"/>
    </location>
</feature>
<dbReference type="RefSeq" id="XP_009017017.1">
    <property type="nucleotide sequence ID" value="XM_009018769.1"/>
</dbReference>
<dbReference type="EMBL" id="KB096411">
    <property type="protein sequence ID" value="ESO05084.1"/>
    <property type="molecule type" value="Genomic_DNA"/>
</dbReference>
<dbReference type="GO" id="GO:0050954">
    <property type="term" value="P:sensory perception of mechanical stimulus"/>
    <property type="evidence" value="ECO:0000318"/>
    <property type="project" value="GO_Central"/>
</dbReference>
<accession>T1F511</accession>
<evidence type="ECO:0000313" key="7">
    <source>
        <dbReference type="EMBL" id="ESO05084.1"/>
    </source>
</evidence>
<evidence type="ECO:0000313" key="8">
    <source>
        <dbReference type="EnsemblMetazoa" id="HelroP172102"/>
    </source>
</evidence>
<dbReference type="OrthoDB" id="361532at2759"/>
<evidence type="ECO:0000313" key="9">
    <source>
        <dbReference type="Proteomes" id="UP000015101"/>
    </source>
</evidence>
<dbReference type="GO" id="GO:0042330">
    <property type="term" value="P:taxis"/>
    <property type="evidence" value="ECO:0000318"/>
    <property type="project" value="GO_Central"/>
</dbReference>
<dbReference type="EnsemblMetazoa" id="HelroT172102">
    <property type="protein sequence ID" value="HelroP172102"/>
    <property type="gene ID" value="HelroG172102"/>
</dbReference>
<protein>
    <submittedName>
        <fullName evidence="7 8">Uncharacterized protein</fullName>
    </submittedName>
</protein>
<dbReference type="GO" id="GO:0019230">
    <property type="term" value="P:proprioception"/>
    <property type="evidence" value="ECO:0000318"/>
    <property type="project" value="GO_Central"/>
</dbReference>
<feature type="compositionally biased region" description="Low complexity" evidence="5">
    <location>
        <begin position="62"/>
        <end position="73"/>
    </location>
</feature>
<feature type="region of interest" description="Disordered" evidence="5">
    <location>
        <begin position="1"/>
        <end position="178"/>
    </location>
</feature>
<feature type="compositionally biased region" description="Basic and acidic residues" evidence="5">
    <location>
        <begin position="132"/>
        <end position="145"/>
    </location>
</feature>
<sequence length="537" mass="58359">MAATSSPASTTLISSLSPSSYAESPSLGVITTNTTTTTETSSPTSSPSYLDKLMHSSRFKNQQPQQQLQPQRQQHQKQQHLHQIKSQCNVNNNNNNDSADKKQPHPTSTTSSLSQTFTNSTESLTSTNSPRTKSEDNKINSDKFTKSIQNENNKTESEKPAGPQITIESPKGSKFSSLISPPNLSSSFNLTSSINLTGSFNFSGSSRAPSPFIWRPVMPGYTTEKGNAKSVNETSPSSLSAAAATPAETATTAATLSFKRAIPAMHISLAVMCLICNILCPGFGKLDAPGTFVSALSLVCHLSISRCRPKVSRNIVVCVNVRVACLQFLTTPFLLIGWIWSLLWGAAFVIISEEYSTLKNARQYQQQQQQQQPTSSTTLSTTTTVVLTSSSSSNNNNINSNNSNNNSNNSNNTNNNNELPLIVVYQSPIIIQPSSLSSSSQQQQQQPFSPSSSSSSSSTQTNPIGRDEFQINQSSSAGRPRRTNGRQRRPRSMNTESRSMTPLTPFLLDAGNLEQLVHRSHIVPNPDNEFLDIVSRK</sequence>
<feature type="compositionally biased region" description="Low complexity" evidence="5">
    <location>
        <begin position="107"/>
        <end position="129"/>
    </location>
</feature>
<feature type="compositionally biased region" description="Low complexity" evidence="5">
    <location>
        <begin position="1"/>
        <end position="48"/>
    </location>
</feature>
<dbReference type="KEGG" id="hro:HELRODRAFT_172102"/>
<feature type="compositionally biased region" description="Basic residues" evidence="5">
    <location>
        <begin position="479"/>
        <end position="491"/>
    </location>
</feature>
<feature type="region of interest" description="Disordered" evidence="5">
    <location>
        <begin position="434"/>
        <end position="503"/>
    </location>
</feature>
<keyword evidence="3 6" id="KW-1133">Transmembrane helix</keyword>
<proteinExistence type="predicted"/>
<evidence type="ECO:0000256" key="6">
    <source>
        <dbReference type="SAM" id="Phobius"/>
    </source>
</evidence>
<dbReference type="InParanoid" id="T1F511"/>
<name>T1F511_HELRO</name>
<keyword evidence="2 6" id="KW-0812">Transmembrane</keyword>
<dbReference type="GO" id="GO:0016020">
    <property type="term" value="C:membrane"/>
    <property type="evidence" value="ECO:0007669"/>
    <property type="project" value="UniProtKB-SubCell"/>
</dbReference>
<feature type="compositionally biased region" description="Low complexity" evidence="5">
    <location>
        <begin position="434"/>
        <end position="458"/>
    </location>
</feature>
<comment type="subcellular location">
    <subcellularLocation>
        <location evidence="1">Membrane</location>
        <topology evidence="1">Multi-pass membrane protein</topology>
    </subcellularLocation>
</comment>
<dbReference type="PANTHER" id="PTHR21676">
    <property type="entry name" value="PROTEIN STUM"/>
    <property type="match status" value="1"/>
</dbReference>
<feature type="transmembrane region" description="Helical" evidence="6">
    <location>
        <begin position="333"/>
        <end position="352"/>
    </location>
</feature>
<reference evidence="8" key="3">
    <citation type="submission" date="2015-06" db="UniProtKB">
        <authorList>
            <consortium name="EnsemblMetazoa"/>
        </authorList>
    </citation>
    <scope>IDENTIFICATION</scope>
</reference>
<dbReference type="Proteomes" id="UP000015101">
    <property type="component" value="Unassembled WGS sequence"/>
</dbReference>
<dbReference type="GO" id="GO:0071683">
    <property type="term" value="C:sensory dendrite"/>
    <property type="evidence" value="ECO:0000318"/>
    <property type="project" value="GO_Central"/>
</dbReference>